<feature type="domain" description="N-acetyltransferase" evidence="1">
    <location>
        <begin position="5"/>
        <end position="147"/>
    </location>
</feature>
<evidence type="ECO:0000313" key="3">
    <source>
        <dbReference type="EMBL" id="TGG88778.1"/>
    </source>
</evidence>
<keyword evidence="3" id="KW-0808">Transferase</keyword>
<evidence type="ECO:0000259" key="1">
    <source>
        <dbReference type="PROSITE" id="PS51186"/>
    </source>
</evidence>
<dbReference type="RefSeq" id="WP_091403207.1">
    <property type="nucleotide sequence ID" value="NZ_FMYV01000003.1"/>
</dbReference>
<dbReference type="InterPro" id="IPR016181">
    <property type="entry name" value="Acyl_CoA_acyltransferase"/>
</dbReference>
<dbReference type="SUPFAM" id="SSF55729">
    <property type="entry name" value="Acyl-CoA N-acyltransferases (Nat)"/>
    <property type="match status" value="1"/>
</dbReference>
<dbReference type="CDD" id="cd04301">
    <property type="entry name" value="NAT_SF"/>
    <property type="match status" value="1"/>
</dbReference>
<dbReference type="PROSITE" id="PS51186">
    <property type="entry name" value="GNAT"/>
    <property type="match status" value="1"/>
</dbReference>
<gene>
    <name evidence="3" type="ORF">E4650_00855</name>
    <name evidence="2" type="ORF">SAMN04488588_0939</name>
</gene>
<dbReference type="EMBL" id="SRME01000001">
    <property type="protein sequence ID" value="TGG88778.1"/>
    <property type="molecule type" value="Genomic_DNA"/>
</dbReference>
<sequence length="149" mass="17818">MEYYKNFDELTKKELYEIIKLRIDIFVVEQNCPYPELDRKDYKAIHHFIKEKDEIIAYLRILPKGVSYDEVSIGRVIVNKNYRGNGYAKKILKNAINFVEQKWGETSIRLSGQKYLEKFYNSFGFDTVSDVYLEDNIPHVEMLYNKRGR</sequence>
<evidence type="ECO:0000313" key="5">
    <source>
        <dbReference type="Proteomes" id="UP000297288"/>
    </source>
</evidence>
<reference evidence="2 4" key="1">
    <citation type="submission" date="2016-10" db="EMBL/GenBank/DDBJ databases">
        <authorList>
            <person name="de Groot N.N."/>
        </authorList>
    </citation>
    <scope>NUCLEOTIDE SEQUENCE [LARGE SCALE GENOMIC DNA]</scope>
    <source>
        <strain evidence="2 4">WG14</strain>
    </source>
</reference>
<proteinExistence type="predicted"/>
<dbReference type="EMBL" id="FMYV01000003">
    <property type="protein sequence ID" value="SDC36034.1"/>
    <property type="molecule type" value="Genomic_DNA"/>
</dbReference>
<reference evidence="3 5" key="2">
    <citation type="submission" date="2019-04" db="EMBL/GenBank/DDBJ databases">
        <title>Draft genome sequence data and analysis of a Fermenting Bacterium, Geotoga petraea strain HO-Geo1, isolated from heavy-oil petroleum reservoir in Russia.</title>
        <authorList>
            <person name="Grouzdev D.S."/>
            <person name="Semenova E.M."/>
            <person name="Sokolova D.S."/>
            <person name="Tourova T.P."/>
            <person name="Poltaraus A.B."/>
            <person name="Nazina T.N."/>
        </authorList>
    </citation>
    <scope>NUCLEOTIDE SEQUENCE [LARGE SCALE GENOMIC DNA]</scope>
    <source>
        <strain evidence="3 5">HO-Geo1</strain>
    </source>
</reference>
<dbReference type="Proteomes" id="UP000297288">
    <property type="component" value="Unassembled WGS sequence"/>
</dbReference>
<evidence type="ECO:0000313" key="4">
    <source>
        <dbReference type="Proteomes" id="UP000199322"/>
    </source>
</evidence>
<dbReference type="Pfam" id="PF13673">
    <property type="entry name" value="Acetyltransf_10"/>
    <property type="match status" value="1"/>
</dbReference>
<keyword evidence="4" id="KW-1185">Reference proteome</keyword>
<organism evidence="2 4">
    <name type="scientific">Geotoga petraea</name>
    <dbReference type="NCBI Taxonomy" id="28234"/>
    <lineage>
        <taxon>Bacteria</taxon>
        <taxon>Thermotogati</taxon>
        <taxon>Thermotogota</taxon>
        <taxon>Thermotogae</taxon>
        <taxon>Petrotogales</taxon>
        <taxon>Petrotogaceae</taxon>
        <taxon>Geotoga</taxon>
    </lineage>
</organism>
<dbReference type="OrthoDB" id="9796171at2"/>
<evidence type="ECO:0000313" key="2">
    <source>
        <dbReference type="EMBL" id="SDC36034.1"/>
    </source>
</evidence>
<dbReference type="InterPro" id="IPR000182">
    <property type="entry name" value="GNAT_dom"/>
</dbReference>
<dbReference type="AlphaFoldDB" id="A0A1G6KYI5"/>
<dbReference type="Proteomes" id="UP000199322">
    <property type="component" value="Unassembled WGS sequence"/>
</dbReference>
<dbReference type="STRING" id="28234.SAMN04488588_0939"/>
<protein>
    <submittedName>
        <fullName evidence="2">ElaA protein</fullName>
    </submittedName>
    <submittedName>
        <fullName evidence="3">GNAT family N-acetyltransferase</fullName>
    </submittedName>
</protein>
<dbReference type="Gene3D" id="3.40.630.30">
    <property type="match status" value="1"/>
</dbReference>
<dbReference type="GO" id="GO:0016747">
    <property type="term" value="F:acyltransferase activity, transferring groups other than amino-acyl groups"/>
    <property type="evidence" value="ECO:0007669"/>
    <property type="project" value="InterPro"/>
</dbReference>
<accession>A0A1G6KYI5</accession>
<name>A0A1G6KYI5_9BACT</name>